<keyword evidence="1" id="KW-0413">Isomerase</keyword>
<sequence length="458" mass="48432">MFENKASWSGLLALVAISLSVLATTGAMATVLPKKASDHTIFTTGYDGAINTWNFNPPSTLTKKHLSVNQTGTSPSWLEFSYSVKNKVIYSADESAPGRVFAFSTSSDGQLSPLGSSLQIQNGTSTGGDGPVAIVKGRGPSQNCIFVANYNSGTASVLKVSPKDGSLSASNVTTDSEGNQVVQPLTTFQFTRGDRGVGPVADRQDHSYAHQVVVSPDGKFVYVADLGADRIHILSTKDGCDSVEVSGEVVVPDGSGPRHLAFWPPPTPLGGGLKKSGKVYAYLTSELANTLTAFEQNPKTGELTVIGEPTLATPAGEPQSGEGILPTNRTTAEVAVSKDGRFVYVSERGDMVEDHISIFSRDVQDGSVQFQKWLPSGGRMPRHFSLSTTVRPSGPSVSGLVSDIGSQYKTEEEEYVAIAHQTEGNLVIMKRDVQTGDLEIVAKADGVTSANYAGFSPF</sequence>
<keyword evidence="2" id="KW-1185">Reference proteome</keyword>
<organism evidence="1 2">
    <name type="scientific">Violaceomyces palustris</name>
    <dbReference type="NCBI Taxonomy" id="1673888"/>
    <lineage>
        <taxon>Eukaryota</taxon>
        <taxon>Fungi</taxon>
        <taxon>Dikarya</taxon>
        <taxon>Basidiomycota</taxon>
        <taxon>Ustilaginomycotina</taxon>
        <taxon>Ustilaginomycetes</taxon>
        <taxon>Violaceomycetales</taxon>
        <taxon>Violaceomycetaceae</taxon>
        <taxon>Violaceomyces</taxon>
    </lineage>
</organism>
<name>A0ACD0NLT7_9BASI</name>
<dbReference type="EMBL" id="KZ820714">
    <property type="protein sequence ID" value="PWN46776.1"/>
    <property type="molecule type" value="Genomic_DNA"/>
</dbReference>
<evidence type="ECO:0000313" key="1">
    <source>
        <dbReference type="EMBL" id="PWN46776.1"/>
    </source>
</evidence>
<protein>
    <submittedName>
        <fullName evidence="1">Isomerase YbhE</fullName>
    </submittedName>
</protein>
<dbReference type="Proteomes" id="UP000245626">
    <property type="component" value="Unassembled WGS sequence"/>
</dbReference>
<reference evidence="1 2" key="1">
    <citation type="journal article" date="2018" name="Mol. Biol. Evol.">
        <title>Broad Genomic Sampling Reveals a Smut Pathogenic Ancestry of the Fungal Clade Ustilaginomycotina.</title>
        <authorList>
            <person name="Kijpornyongpan T."/>
            <person name="Mondo S.J."/>
            <person name="Barry K."/>
            <person name="Sandor L."/>
            <person name="Lee J."/>
            <person name="Lipzen A."/>
            <person name="Pangilinan J."/>
            <person name="LaButti K."/>
            <person name="Hainaut M."/>
            <person name="Henrissat B."/>
            <person name="Grigoriev I.V."/>
            <person name="Spatafora J.W."/>
            <person name="Aime M.C."/>
        </authorList>
    </citation>
    <scope>NUCLEOTIDE SEQUENCE [LARGE SCALE GENOMIC DNA]</scope>
    <source>
        <strain evidence="1 2">SA 807</strain>
    </source>
</reference>
<accession>A0ACD0NLT7</accession>
<gene>
    <name evidence="1" type="ORF">IE53DRAFT_391061</name>
</gene>
<evidence type="ECO:0000313" key="2">
    <source>
        <dbReference type="Proteomes" id="UP000245626"/>
    </source>
</evidence>
<proteinExistence type="predicted"/>